<feature type="compositionally biased region" description="Low complexity" evidence="1">
    <location>
        <begin position="500"/>
        <end position="520"/>
    </location>
</feature>
<protein>
    <submittedName>
        <fullName evidence="2">Uncharacterized protein</fullName>
    </submittedName>
</protein>
<feature type="region of interest" description="Disordered" evidence="1">
    <location>
        <begin position="83"/>
        <end position="115"/>
    </location>
</feature>
<organism evidence="2 3">
    <name type="scientific">Mycena albidolilacea</name>
    <dbReference type="NCBI Taxonomy" id="1033008"/>
    <lineage>
        <taxon>Eukaryota</taxon>
        <taxon>Fungi</taxon>
        <taxon>Dikarya</taxon>
        <taxon>Basidiomycota</taxon>
        <taxon>Agaricomycotina</taxon>
        <taxon>Agaricomycetes</taxon>
        <taxon>Agaricomycetidae</taxon>
        <taxon>Agaricales</taxon>
        <taxon>Marasmiineae</taxon>
        <taxon>Mycenaceae</taxon>
        <taxon>Mycena</taxon>
    </lineage>
</organism>
<evidence type="ECO:0000313" key="3">
    <source>
        <dbReference type="Proteomes" id="UP001218218"/>
    </source>
</evidence>
<name>A0AAD7ES30_9AGAR</name>
<dbReference type="Proteomes" id="UP001218218">
    <property type="component" value="Unassembled WGS sequence"/>
</dbReference>
<keyword evidence="3" id="KW-1185">Reference proteome</keyword>
<evidence type="ECO:0000313" key="2">
    <source>
        <dbReference type="EMBL" id="KAJ7348061.1"/>
    </source>
</evidence>
<dbReference type="AlphaFoldDB" id="A0AAD7ES30"/>
<dbReference type="EMBL" id="JARIHO010000018">
    <property type="protein sequence ID" value="KAJ7348061.1"/>
    <property type="molecule type" value="Genomic_DNA"/>
</dbReference>
<feature type="region of interest" description="Disordered" evidence="1">
    <location>
        <begin position="478"/>
        <end position="533"/>
    </location>
</feature>
<comment type="caution">
    <text evidence="2">The sequence shown here is derived from an EMBL/GenBank/DDBJ whole genome shotgun (WGS) entry which is preliminary data.</text>
</comment>
<reference evidence="2" key="1">
    <citation type="submission" date="2023-03" db="EMBL/GenBank/DDBJ databases">
        <title>Massive genome expansion in bonnet fungi (Mycena s.s.) driven by repeated elements and novel gene families across ecological guilds.</title>
        <authorList>
            <consortium name="Lawrence Berkeley National Laboratory"/>
            <person name="Harder C.B."/>
            <person name="Miyauchi S."/>
            <person name="Viragh M."/>
            <person name="Kuo A."/>
            <person name="Thoen E."/>
            <person name="Andreopoulos B."/>
            <person name="Lu D."/>
            <person name="Skrede I."/>
            <person name="Drula E."/>
            <person name="Henrissat B."/>
            <person name="Morin E."/>
            <person name="Kohler A."/>
            <person name="Barry K."/>
            <person name="LaButti K."/>
            <person name="Morin E."/>
            <person name="Salamov A."/>
            <person name="Lipzen A."/>
            <person name="Mereny Z."/>
            <person name="Hegedus B."/>
            <person name="Baldrian P."/>
            <person name="Stursova M."/>
            <person name="Weitz H."/>
            <person name="Taylor A."/>
            <person name="Grigoriev I.V."/>
            <person name="Nagy L.G."/>
            <person name="Martin F."/>
            <person name="Kauserud H."/>
        </authorList>
    </citation>
    <scope>NUCLEOTIDE SEQUENCE</scope>
    <source>
        <strain evidence="2">CBHHK002</strain>
    </source>
</reference>
<accession>A0AAD7ES30</accession>
<gene>
    <name evidence="2" type="ORF">DFH08DRAFT_156835</name>
</gene>
<sequence length="563" mass="61239">MSSVHLDSNNDEDYLQSNAYMPTVELNLSALELEFDQHLSSVMGNLFDDELTSLHDLEPIATTIRPLPAESKITLGRDNTLSAGLEANRSPKNNYAATKNPRSRSSDLEHAVASGSGLRQNEVVITRSTRMPASPITQSVDETCERTFQSTGPAREETIIRSTNIGAVPSTSTPIFGRSSPAVPPETITQSTIPADSEVQSVGRTTASLSPGVGVSAETVRDLEDLNAHNRGALGSSTIPISSFAHQPHAAPSEISQIHHFSSYLTPIPLATESFPFTGVVDGDVEMSCLDLPSSSAPEILCGVPGSSFQAAHNHNFVMYETGSQHDALPASWDRSRFDTASFSSDPSPGTSTFASQPGHIYPVPFASDLNPLCSEFSSQLRPHPSIFDLIQNESSGPALRRPNAYIIPPVAVPYHVWQEESIRQRLRNSADRSKVSKRSRLFAPYFLRTPLVITRSVNRSKKARINQISLAGSPTIKPGLNYEDKPSQIPTRAPSPAFSCSSEVSSTSSGSFISTSTYSSDRKLSSPPPLRQRMKSFTPHTYQYRGAFNFLRSMSWLWLGQA</sequence>
<evidence type="ECO:0000256" key="1">
    <source>
        <dbReference type="SAM" id="MobiDB-lite"/>
    </source>
</evidence>
<proteinExistence type="predicted"/>